<dbReference type="AlphaFoldDB" id="A0A0R3UJJ7"/>
<evidence type="ECO:0000313" key="4">
    <source>
        <dbReference type="WBParaSite" id="MCU_004315-RA"/>
    </source>
</evidence>
<gene>
    <name evidence="2" type="ORF">MCOS_LOCUS7690</name>
</gene>
<dbReference type="EMBL" id="UXSR01005396">
    <property type="protein sequence ID" value="VDD81687.1"/>
    <property type="molecule type" value="Genomic_DNA"/>
</dbReference>
<organism evidence="2 3">
    <name type="scientific">Mesocestoides corti</name>
    <name type="common">Flatworm</name>
    <dbReference type="NCBI Taxonomy" id="53468"/>
    <lineage>
        <taxon>Eukaryota</taxon>
        <taxon>Metazoa</taxon>
        <taxon>Spiralia</taxon>
        <taxon>Lophotrochozoa</taxon>
        <taxon>Platyhelminthes</taxon>
        <taxon>Cestoda</taxon>
        <taxon>Eucestoda</taxon>
        <taxon>Cyclophyllidea</taxon>
        <taxon>Mesocestoididae</taxon>
        <taxon>Mesocestoides</taxon>
    </lineage>
</organism>
<protein>
    <submittedName>
        <fullName evidence="4">Similar to</fullName>
    </submittedName>
</protein>
<reference evidence="2 3" key="1">
    <citation type="submission" date="2018-10" db="EMBL/GenBank/DDBJ databases">
        <authorList>
            <consortium name="Pathogen Informatics"/>
        </authorList>
    </citation>
    <scope>NUCLEOTIDE SEQUENCE [LARGE SCALE GENOMIC DNA]</scope>
</reference>
<evidence type="ECO:0000256" key="1">
    <source>
        <dbReference type="SAM" id="MobiDB-lite"/>
    </source>
</evidence>
<dbReference type="OrthoDB" id="6247315at2759"/>
<proteinExistence type="predicted"/>
<reference evidence="4" key="2">
    <citation type="submission" date="2019-11" db="UniProtKB">
        <authorList>
            <consortium name="WormBaseParasite"/>
        </authorList>
    </citation>
    <scope>IDENTIFICATION</scope>
</reference>
<dbReference type="WBParaSite" id="MCU_004315-RA">
    <property type="protein sequence ID" value="MCU_004315-RA"/>
    <property type="gene ID" value="MCU_004315"/>
</dbReference>
<feature type="region of interest" description="Disordered" evidence="1">
    <location>
        <begin position="1"/>
        <end position="32"/>
    </location>
</feature>
<feature type="compositionally biased region" description="Low complexity" evidence="1">
    <location>
        <begin position="1"/>
        <end position="17"/>
    </location>
</feature>
<evidence type="ECO:0000313" key="3">
    <source>
        <dbReference type="Proteomes" id="UP000267029"/>
    </source>
</evidence>
<accession>A0A0R3UJJ7</accession>
<dbReference type="Proteomes" id="UP000267029">
    <property type="component" value="Unassembled WGS sequence"/>
</dbReference>
<evidence type="ECO:0000313" key="2">
    <source>
        <dbReference type="EMBL" id="VDD81687.1"/>
    </source>
</evidence>
<name>A0A0R3UJJ7_MESCO</name>
<feature type="region of interest" description="Disordered" evidence="1">
    <location>
        <begin position="47"/>
        <end position="92"/>
    </location>
</feature>
<keyword evidence="3" id="KW-1185">Reference proteome</keyword>
<sequence length="297" mass="33325">MQDTSDSSSTSTSTSDSQESGGDRPQATGHFTLNLGSFAPILERYIESALQPSTEPRARCQEASSHAKPGNSRPLTVPAPPNPAPQSGGTGRARSRYLISDFEYFPNSFSQRMSTSGLGKCPRVEIKIPYWCEKEINVERHCYPMGLARYIQRGPSTSNFSMWDAMATRVLLSPEPNEEVEDTSDEAYIAMHERTQAELQEGGREAHEEDGASKFTAVRVDEYAPYPDLSHDLDPDLYMPTRLARFSNKRVEIHVTDEIPVIAFGVKVPRPRSEHFLLPLRPRLSRRKGAKLKKRRL</sequence>